<dbReference type="PANTHER" id="PTHR45929:SF3">
    <property type="entry name" value="JAK PATHWAY SIGNAL TRANSDUCTION ADAPTOR MOLECULE"/>
    <property type="match status" value="1"/>
</dbReference>
<feature type="compositionally biased region" description="Low complexity" evidence="13">
    <location>
        <begin position="399"/>
        <end position="417"/>
    </location>
</feature>
<dbReference type="SMART" id="SM00288">
    <property type="entry name" value="VHS"/>
    <property type="match status" value="1"/>
</dbReference>
<keyword evidence="6 12" id="KW-0728">SH3 domain</keyword>
<evidence type="ECO:0000259" key="14">
    <source>
        <dbReference type="PROSITE" id="PS50002"/>
    </source>
</evidence>
<dbReference type="Proteomes" id="UP000789759">
    <property type="component" value="Unassembled WGS sequence"/>
</dbReference>
<evidence type="ECO:0000256" key="6">
    <source>
        <dbReference type="ARBA" id="ARBA00022443"/>
    </source>
</evidence>
<dbReference type="PROSITE" id="PS50002">
    <property type="entry name" value="SH3"/>
    <property type="match status" value="1"/>
</dbReference>
<dbReference type="PANTHER" id="PTHR45929">
    <property type="entry name" value="JAK PATHWAY SIGNAL TRANSDUCTION ADAPTOR MOLECULE"/>
    <property type="match status" value="1"/>
</dbReference>
<dbReference type="AlphaFoldDB" id="A0A9N9ER78"/>
<comment type="function">
    <text evidence="1">Component of the ESCRT-0 complex which is the sorting receptor for ubiquitinated cargo proteins at the multivesicular body (MVB).</text>
</comment>
<dbReference type="OrthoDB" id="10255964at2759"/>
<comment type="subcellular location">
    <subcellularLocation>
        <location evidence="11">Endomembrane system</location>
        <topology evidence="11">Peripheral membrane protein</topology>
        <orientation evidence="11">Cytoplasmic side</orientation>
    </subcellularLocation>
    <subcellularLocation>
        <location evidence="2">Endosome membrane</location>
    </subcellularLocation>
</comment>
<dbReference type="PROSITE" id="PS50179">
    <property type="entry name" value="VHS"/>
    <property type="match status" value="1"/>
</dbReference>
<keyword evidence="10" id="KW-0472">Membrane</keyword>
<evidence type="ECO:0000256" key="11">
    <source>
        <dbReference type="ARBA" id="ARBA00029433"/>
    </source>
</evidence>
<feature type="compositionally biased region" description="Basic and acidic residues" evidence="13">
    <location>
        <begin position="149"/>
        <end position="158"/>
    </location>
</feature>
<dbReference type="Gene3D" id="1.25.40.90">
    <property type="match status" value="1"/>
</dbReference>
<dbReference type="CDD" id="cd16978">
    <property type="entry name" value="VHS_HSE1"/>
    <property type="match status" value="1"/>
</dbReference>
<organism evidence="16 17">
    <name type="scientific">Cetraspora pellucida</name>
    <dbReference type="NCBI Taxonomy" id="1433469"/>
    <lineage>
        <taxon>Eukaryota</taxon>
        <taxon>Fungi</taxon>
        <taxon>Fungi incertae sedis</taxon>
        <taxon>Mucoromycota</taxon>
        <taxon>Glomeromycotina</taxon>
        <taxon>Glomeromycetes</taxon>
        <taxon>Diversisporales</taxon>
        <taxon>Gigasporaceae</taxon>
        <taxon>Cetraspora</taxon>
    </lineage>
</organism>
<evidence type="ECO:0000256" key="12">
    <source>
        <dbReference type="PROSITE-ProRule" id="PRU00192"/>
    </source>
</evidence>
<comment type="similarity">
    <text evidence="3">Belongs to the STAM family.</text>
</comment>
<dbReference type="Pfam" id="PF00790">
    <property type="entry name" value="VHS"/>
    <property type="match status" value="1"/>
</dbReference>
<evidence type="ECO:0000256" key="3">
    <source>
        <dbReference type="ARBA" id="ARBA00009666"/>
    </source>
</evidence>
<evidence type="ECO:0000259" key="15">
    <source>
        <dbReference type="PROSITE" id="PS50179"/>
    </source>
</evidence>
<evidence type="ECO:0000256" key="9">
    <source>
        <dbReference type="ARBA" id="ARBA00022927"/>
    </source>
</evidence>
<dbReference type="GO" id="GO:0033565">
    <property type="term" value="C:ESCRT-0 complex"/>
    <property type="evidence" value="ECO:0007669"/>
    <property type="project" value="TreeGrafter"/>
</dbReference>
<dbReference type="InterPro" id="IPR001452">
    <property type="entry name" value="SH3_domain"/>
</dbReference>
<dbReference type="SUPFAM" id="SSF89009">
    <property type="entry name" value="GAT-like domain"/>
    <property type="match status" value="1"/>
</dbReference>
<dbReference type="SMART" id="SM00326">
    <property type="entry name" value="SH3"/>
    <property type="match status" value="1"/>
</dbReference>
<dbReference type="PRINTS" id="PR00499">
    <property type="entry name" value="P67PHOX"/>
</dbReference>
<dbReference type="Pfam" id="PF00018">
    <property type="entry name" value="SH3_1"/>
    <property type="match status" value="1"/>
</dbReference>
<feature type="non-terminal residue" evidence="16">
    <location>
        <position position="473"/>
    </location>
</feature>
<feature type="compositionally biased region" description="Low complexity" evidence="13">
    <location>
        <begin position="434"/>
        <end position="473"/>
    </location>
</feature>
<dbReference type="CDD" id="cd11805">
    <property type="entry name" value="SH3_GRB2_like_C"/>
    <property type="match status" value="1"/>
</dbReference>
<dbReference type="InterPro" id="IPR004152">
    <property type="entry name" value="GAT_dom"/>
</dbReference>
<dbReference type="PRINTS" id="PR00452">
    <property type="entry name" value="SH3DOMAIN"/>
</dbReference>
<feature type="domain" description="SH3" evidence="14">
    <location>
        <begin position="163"/>
        <end position="222"/>
    </location>
</feature>
<dbReference type="SUPFAM" id="SSF50044">
    <property type="entry name" value="SH3-domain"/>
    <property type="match status" value="1"/>
</dbReference>
<evidence type="ECO:0000313" key="17">
    <source>
        <dbReference type="Proteomes" id="UP000789759"/>
    </source>
</evidence>
<dbReference type="InterPro" id="IPR050670">
    <property type="entry name" value="STAM"/>
</dbReference>
<evidence type="ECO:0000256" key="5">
    <source>
        <dbReference type="ARBA" id="ARBA00018978"/>
    </source>
</evidence>
<dbReference type="SUPFAM" id="SSF48464">
    <property type="entry name" value="ENTH/VHS domain"/>
    <property type="match status" value="1"/>
</dbReference>
<evidence type="ECO:0000256" key="1">
    <source>
        <dbReference type="ARBA" id="ARBA00002654"/>
    </source>
</evidence>
<evidence type="ECO:0000313" key="16">
    <source>
        <dbReference type="EMBL" id="CAG8690075.1"/>
    </source>
</evidence>
<accession>A0A9N9ER78</accession>
<dbReference type="EMBL" id="CAJVQA010009797">
    <property type="protein sequence ID" value="CAG8690075.1"/>
    <property type="molecule type" value="Genomic_DNA"/>
</dbReference>
<evidence type="ECO:0000256" key="8">
    <source>
        <dbReference type="ARBA" id="ARBA00022753"/>
    </source>
</evidence>
<evidence type="ECO:0000256" key="4">
    <source>
        <dbReference type="ARBA" id="ARBA00017923"/>
    </source>
</evidence>
<dbReference type="Gene3D" id="1.20.5.1940">
    <property type="match status" value="1"/>
</dbReference>
<feature type="compositionally biased region" description="Polar residues" evidence="13">
    <location>
        <begin position="355"/>
        <end position="367"/>
    </location>
</feature>
<dbReference type="GO" id="GO:0043130">
    <property type="term" value="F:ubiquitin binding"/>
    <property type="evidence" value="ECO:0007669"/>
    <property type="project" value="InterPro"/>
</dbReference>
<proteinExistence type="inferred from homology"/>
<evidence type="ECO:0000256" key="13">
    <source>
        <dbReference type="SAM" id="MobiDB-lite"/>
    </source>
</evidence>
<keyword evidence="8" id="KW-0967">Endosome</keyword>
<protein>
    <recommendedName>
        <fullName evidence="4">Class E vacuolar protein-sorting machinery protein HSE1</fullName>
    </recommendedName>
    <alternativeName>
        <fullName evidence="5">Class E vacuolar protein-sorting machinery protein hse1</fullName>
    </alternativeName>
</protein>
<evidence type="ECO:0000256" key="2">
    <source>
        <dbReference type="ARBA" id="ARBA00004608"/>
    </source>
</evidence>
<reference evidence="16" key="1">
    <citation type="submission" date="2021-06" db="EMBL/GenBank/DDBJ databases">
        <authorList>
            <person name="Kallberg Y."/>
            <person name="Tangrot J."/>
            <person name="Rosling A."/>
        </authorList>
    </citation>
    <scope>NUCLEOTIDE SEQUENCE</scope>
    <source>
        <strain evidence="16">FL966</strain>
    </source>
</reference>
<dbReference type="GO" id="GO:0043328">
    <property type="term" value="P:protein transport to vacuole involved in ubiquitin-dependent protein catabolic process via the multivesicular body sorting pathway"/>
    <property type="evidence" value="ECO:0007669"/>
    <property type="project" value="TreeGrafter"/>
</dbReference>
<keyword evidence="17" id="KW-1185">Reference proteome</keyword>
<dbReference type="GO" id="GO:0035091">
    <property type="term" value="F:phosphatidylinositol binding"/>
    <property type="evidence" value="ECO:0007669"/>
    <property type="project" value="InterPro"/>
</dbReference>
<dbReference type="Gene3D" id="2.30.30.40">
    <property type="entry name" value="SH3 Domains"/>
    <property type="match status" value="1"/>
</dbReference>
<comment type="caution">
    <text evidence="16">The sequence shown here is derived from an EMBL/GenBank/DDBJ whole genome shotgun (WGS) entry which is preliminary data.</text>
</comment>
<dbReference type="InterPro" id="IPR008942">
    <property type="entry name" value="ENTH_VHS"/>
</dbReference>
<name>A0A9N9ER78_9GLOM</name>
<feature type="region of interest" description="Disordered" evidence="13">
    <location>
        <begin position="143"/>
        <end position="162"/>
    </location>
</feature>
<gene>
    <name evidence="16" type="ORF">CPELLU_LOCUS11249</name>
</gene>
<evidence type="ECO:0000256" key="7">
    <source>
        <dbReference type="ARBA" id="ARBA00022448"/>
    </source>
</evidence>
<feature type="compositionally biased region" description="Polar residues" evidence="13">
    <location>
        <begin position="418"/>
        <end position="433"/>
    </location>
</feature>
<keyword evidence="7" id="KW-0813">Transport</keyword>
<dbReference type="InterPro" id="IPR002014">
    <property type="entry name" value="VHS_dom"/>
</dbReference>
<feature type="compositionally biased region" description="Low complexity" evidence="13">
    <location>
        <begin position="368"/>
        <end position="387"/>
    </location>
</feature>
<evidence type="ECO:0000256" key="10">
    <source>
        <dbReference type="ARBA" id="ARBA00023136"/>
    </source>
</evidence>
<sequence length="473" mass="54576">MLKLSNSFDECVIPATDEKLTKEDWALMSVVCEKVYKAGDQGARDCISSIQKRLIHRNANVQLYALTLTNTLVKECGISIHKEVCSRAFTSTLTKMLNDRNTHDVVKNRILDLIQEWCSEFRSNPSLSIMEETYRQLRSQNFQFPPQKPQKEPNEDKGLPQPPSVSRVRALYDFRPTESNELGFSCGDIINVIDNVYKDWWKGELHGKTGIFPVNYVEKISDPSPVDIAKELEMEVNVFSQGKNIERLLELLESFDPQKDSVTTNEDIQNLYNETVPIRPKLTILVEKYTKKKDYLIELHTKFTKAISTYEQLMNDSFSRYTNPKPIHPGYITPQGYVAPNSTFIGGYPNSSQQIYSAPNPVDSTISYNQHTDQQQQQNVYQAQQYYPMGHQNGYPPNQQSQYGSQAPQQQYQQSQYVNPQDPTQQYQLPQYMNPQDPTQQMPQQPQYMNPQDPTQQVPQQPQYMNPQDPTQQ</sequence>
<feature type="region of interest" description="Disordered" evidence="13">
    <location>
        <begin position="355"/>
        <end position="473"/>
    </location>
</feature>
<dbReference type="FunFam" id="2.30.30.40:FF:000072">
    <property type="entry name" value="Unconventional Myosin IB"/>
    <property type="match status" value="1"/>
</dbReference>
<dbReference type="Pfam" id="PF03127">
    <property type="entry name" value="GAT"/>
    <property type="match status" value="1"/>
</dbReference>
<keyword evidence="9" id="KW-0653">Protein transport</keyword>
<dbReference type="InterPro" id="IPR036028">
    <property type="entry name" value="SH3-like_dom_sf"/>
</dbReference>
<feature type="domain" description="VHS" evidence="15">
    <location>
        <begin position="15"/>
        <end position="145"/>
    </location>
</feature>